<dbReference type="EMBL" id="NGKA01000017">
    <property type="protein sequence ID" value="RSU09974.1"/>
    <property type="molecule type" value="Genomic_DNA"/>
</dbReference>
<reference evidence="5 6" key="1">
    <citation type="submission" date="2017-05" db="EMBL/GenBank/DDBJ databases">
        <title>Vagococcus spp. assemblies.</title>
        <authorList>
            <person name="Gulvik C.A."/>
        </authorList>
    </citation>
    <scope>NUCLEOTIDE SEQUENCE [LARGE SCALE GENOMIC DNA]</scope>
    <source>
        <strain evidence="5 6">CCUG 51432</strain>
    </source>
</reference>
<dbReference type="SMART" id="SM00345">
    <property type="entry name" value="HTH_GNTR"/>
    <property type="match status" value="1"/>
</dbReference>
<dbReference type="InterPro" id="IPR011663">
    <property type="entry name" value="UTRA"/>
</dbReference>
<dbReference type="Pfam" id="PF00392">
    <property type="entry name" value="GntR"/>
    <property type="match status" value="1"/>
</dbReference>
<dbReference type="Gene3D" id="1.10.10.10">
    <property type="entry name" value="Winged helix-like DNA-binding domain superfamily/Winged helix DNA-binding domain"/>
    <property type="match status" value="1"/>
</dbReference>
<name>A0A430APY0_9ENTE</name>
<accession>A0A430APY0</accession>
<dbReference type="SMART" id="SM00866">
    <property type="entry name" value="UTRA"/>
    <property type="match status" value="1"/>
</dbReference>
<protein>
    <submittedName>
        <fullName evidence="5">GntR family transcriptional regulator</fullName>
    </submittedName>
</protein>
<dbReference type="AlphaFoldDB" id="A0A430APY0"/>
<dbReference type="Proteomes" id="UP000287605">
    <property type="component" value="Unassembled WGS sequence"/>
</dbReference>
<keyword evidence="2" id="KW-0238">DNA-binding</keyword>
<dbReference type="GO" id="GO:0003677">
    <property type="term" value="F:DNA binding"/>
    <property type="evidence" value="ECO:0007669"/>
    <property type="project" value="UniProtKB-KW"/>
</dbReference>
<keyword evidence="3" id="KW-0804">Transcription</keyword>
<dbReference type="PRINTS" id="PR00035">
    <property type="entry name" value="HTHGNTR"/>
</dbReference>
<dbReference type="InterPro" id="IPR028978">
    <property type="entry name" value="Chorismate_lyase_/UTRA_dom_sf"/>
</dbReference>
<keyword evidence="6" id="KW-1185">Reference proteome</keyword>
<dbReference type="PANTHER" id="PTHR44846">
    <property type="entry name" value="MANNOSYL-D-GLYCERATE TRANSPORT/METABOLISM SYSTEM REPRESSOR MNGR-RELATED"/>
    <property type="match status" value="1"/>
</dbReference>
<evidence type="ECO:0000256" key="3">
    <source>
        <dbReference type="ARBA" id="ARBA00023163"/>
    </source>
</evidence>
<evidence type="ECO:0000259" key="4">
    <source>
        <dbReference type="PROSITE" id="PS50949"/>
    </source>
</evidence>
<dbReference type="OrthoDB" id="2141316at2"/>
<comment type="caution">
    <text evidence="5">The sequence shown here is derived from an EMBL/GenBank/DDBJ whole genome shotgun (WGS) entry which is preliminary data.</text>
</comment>
<dbReference type="RefSeq" id="WP_126809660.1">
    <property type="nucleotide sequence ID" value="NZ_NGKA01000017.1"/>
</dbReference>
<organism evidence="5 6">
    <name type="scientific">Vagococcus elongatus</name>
    <dbReference type="NCBI Taxonomy" id="180344"/>
    <lineage>
        <taxon>Bacteria</taxon>
        <taxon>Bacillati</taxon>
        <taxon>Bacillota</taxon>
        <taxon>Bacilli</taxon>
        <taxon>Lactobacillales</taxon>
        <taxon>Enterococcaceae</taxon>
        <taxon>Vagococcus</taxon>
    </lineage>
</organism>
<keyword evidence="1" id="KW-0805">Transcription regulation</keyword>
<gene>
    <name evidence="5" type="ORF">CBF29_10375</name>
</gene>
<evidence type="ECO:0000256" key="2">
    <source>
        <dbReference type="ARBA" id="ARBA00023125"/>
    </source>
</evidence>
<dbReference type="InterPro" id="IPR050679">
    <property type="entry name" value="Bact_HTH_transcr_reg"/>
</dbReference>
<dbReference type="PANTHER" id="PTHR44846:SF1">
    <property type="entry name" value="MANNOSYL-D-GLYCERATE TRANSPORT_METABOLISM SYSTEM REPRESSOR MNGR-RELATED"/>
    <property type="match status" value="1"/>
</dbReference>
<evidence type="ECO:0000313" key="5">
    <source>
        <dbReference type="EMBL" id="RSU09974.1"/>
    </source>
</evidence>
<dbReference type="GO" id="GO:0045892">
    <property type="term" value="P:negative regulation of DNA-templated transcription"/>
    <property type="evidence" value="ECO:0007669"/>
    <property type="project" value="TreeGrafter"/>
</dbReference>
<sequence>MADNIKVRTEKIDYASPLYLQVRSLVQTKIENKEYLPGTAIPSDNEFAKALGVNRLTINAALEGLVSEGVLRRVQGKGSFVVGEKISRDLERLQGFTQTMDGRNIDFSVKVLKKHKRRAGKFYGLIFDMDPEKYLYYIERLCYIGEEVLSVEEIFVLDELVPKLEGIDLSVFSLFEIYGFYGIELKEAEQTLEIVRLDKREAKLLKMEENESVLMVECKTYDTNEQLIEFSRNFTRSDYCDYTVHFKR</sequence>
<dbReference type="GO" id="GO:0003700">
    <property type="term" value="F:DNA-binding transcription factor activity"/>
    <property type="evidence" value="ECO:0007669"/>
    <property type="project" value="InterPro"/>
</dbReference>
<dbReference type="InterPro" id="IPR036388">
    <property type="entry name" value="WH-like_DNA-bd_sf"/>
</dbReference>
<dbReference type="Pfam" id="PF07702">
    <property type="entry name" value="UTRA"/>
    <property type="match status" value="1"/>
</dbReference>
<dbReference type="Gene3D" id="3.40.1410.10">
    <property type="entry name" value="Chorismate lyase-like"/>
    <property type="match status" value="1"/>
</dbReference>
<dbReference type="SUPFAM" id="SSF64288">
    <property type="entry name" value="Chorismate lyase-like"/>
    <property type="match status" value="1"/>
</dbReference>
<evidence type="ECO:0000256" key="1">
    <source>
        <dbReference type="ARBA" id="ARBA00023015"/>
    </source>
</evidence>
<dbReference type="InterPro" id="IPR036390">
    <property type="entry name" value="WH_DNA-bd_sf"/>
</dbReference>
<proteinExistence type="predicted"/>
<dbReference type="InterPro" id="IPR000524">
    <property type="entry name" value="Tscrpt_reg_HTH_GntR"/>
</dbReference>
<feature type="domain" description="HTH gntR-type" evidence="4">
    <location>
        <begin position="16"/>
        <end position="84"/>
    </location>
</feature>
<dbReference type="SUPFAM" id="SSF46785">
    <property type="entry name" value="Winged helix' DNA-binding domain"/>
    <property type="match status" value="1"/>
</dbReference>
<dbReference type="PROSITE" id="PS50949">
    <property type="entry name" value="HTH_GNTR"/>
    <property type="match status" value="1"/>
</dbReference>
<dbReference type="CDD" id="cd07377">
    <property type="entry name" value="WHTH_GntR"/>
    <property type="match status" value="1"/>
</dbReference>
<evidence type="ECO:0000313" key="6">
    <source>
        <dbReference type="Proteomes" id="UP000287605"/>
    </source>
</evidence>